<gene>
    <name evidence="1" type="ORF">SAMN04489730_0037</name>
</gene>
<dbReference type="Proteomes" id="UP000182740">
    <property type="component" value="Unassembled WGS sequence"/>
</dbReference>
<evidence type="ECO:0000313" key="2">
    <source>
        <dbReference type="Proteomes" id="UP000182740"/>
    </source>
</evidence>
<protein>
    <submittedName>
        <fullName evidence="1">Uncharacterized protein</fullName>
    </submittedName>
</protein>
<reference evidence="2" key="1">
    <citation type="submission" date="2016-11" db="EMBL/GenBank/DDBJ databases">
        <authorList>
            <person name="Varghese N."/>
            <person name="Submissions S."/>
        </authorList>
    </citation>
    <scope>NUCLEOTIDE SEQUENCE [LARGE SCALE GENOMIC DNA]</scope>
    <source>
        <strain evidence="2">DSM 44671</strain>
    </source>
</reference>
<dbReference type="AlphaFoldDB" id="A0A1K1LL19"/>
<keyword evidence="2" id="KW-1185">Reference proteome</keyword>
<organism evidence="1 2">
    <name type="scientific">Amycolatopsis australiensis</name>
    <dbReference type="NCBI Taxonomy" id="546364"/>
    <lineage>
        <taxon>Bacteria</taxon>
        <taxon>Bacillati</taxon>
        <taxon>Actinomycetota</taxon>
        <taxon>Actinomycetes</taxon>
        <taxon>Pseudonocardiales</taxon>
        <taxon>Pseudonocardiaceae</taxon>
        <taxon>Amycolatopsis</taxon>
    </lineage>
</organism>
<evidence type="ECO:0000313" key="1">
    <source>
        <dbReference type="EMBL" id="SFW11597.1"/>
    </source>
</evidence>
<name>A0A1K1LL19_9PSEU</name>
<dbReference type="STRING" id="546364.SAMN04489730_0037"/>
<dbReference type="RefSeq" id="WP_072474315.1">
    <property type="nucleotide sequence ID" value="NZ_FPJG01000001.1"/>
</dbReference>
<accession>A0A1K1LL19</accession>
<proteinExistence type="predicted"/>
<sequence length="111" mass="11852">MSHSRPPATRSDAQRARLALAEADWANLARFEATTRDPDRPLTALQWLAGAALAAAVAEHFTALAAMTTGTAGARMWAEEATRLRDTAARYELAATLAEPQDSDHVAHDAA</sequence>
<dbReference type="EMBL" id="FPJG01000001">
    <property type="protein sequence ID" value="SFW11597.1"/>
    <property type="molecule type" value="Genomic_DNA"/>
</dbReference>